<keyword evidence="3" id="KW-1185">Reference proteome</keyword>
<evidence type="ECO:0000313" key="3">
    <source>
        <dbReference type="Proteomes" id="UP000298138"/>
    </source>
</evidence>
<proteinExistence type="predicted"/>
<feature type="compositionally biased region" description="Polar residues" evidence="1">
    <location>
        <begin position="40"/>
        <end position="50"/>
    </location>
</feature>
<feature type="compositionally biased region" description="Polar residues" evidence="1">
    <location>
        <begin position="209"/>
        <end position="226"/>
    </location>
</feature>
<dbReference type="PANTHER" id="PTHR38166:SF1">
    <property type="entry name" value="C2H2-TYPE DOMAIN-CONTAINING PROTEIN"/>
    <property type="match status" value="1"/>
</dbReference>
<dbReference type="PANTHER" id="PTHR38166">
    <property type="entry name" value="C2H2-TYPE DOMAIN-CONTAINING PROTEIN-RELATED"/>
    <property type="match status" value="1"/>
</dbReference>
<evidence type="ECO:0000313" key="2">
    <source>
        <dbReference type="EMBL" id="TGZ78853.1"/>
    </source>
</evidence>
<feature type="region of interest" description="Disordered" evidence="1">
    <location>
        <begin position="690"/>
        <end position="714"/>
    </location>
</feature>
<evidence type="ECO:0008006" key="4">
    <source>
        <dbReference type="Google" id="ProtNLM"/>
    </source>
</evidence>
<reference evidence="2 3" key="1">
    <citation type="submission" date="2019-04" db="EMBL/GenBank/DDBJ databases">
        <title>Comparative genomics and transcriptomics to analyze fruiting body development in filamentous ascomycetes.</title>
        <authorList>
            <consortium name="DOE Joint Genome Institute"/>
            <person name="Lutkenhaus R."/>
            <person name="Traeger S."/>
            <person name="Breuer J."/>
            <person name="Kuo A."/>
            <person name="Lipzen A."/>
            <person name="Pangilinan J."/>
            <person name="Dilworth D."/>
            <person name="Sandor L."/>
            <person name="Poggeler S."/>
            <person name="Barry K."/>
            <person name="Grigoriev I.V."/>
            <person name="Nowrousian M."/>
        </authorList>
    </citation>
    <scope>NUCLEOTIDE SEQUENCE [LARGE SCALE GENOMIC DNA]</scope>
    <source>
        <strain evidence="2 3">CBS 389.68</strain>
    </source>
</reference>
<sequence length="772" mass="85157">MSFDTRAPTGNDDRRMDGLLEEVGPYGEVRGRWKDGNEYASESTQHTQQPAIVERSKMSSYSWGDNTPYRDFRNFPSASGPKPLHRSGVSPIGEARRTRAQLKPSNFTDEMRELLKKSHKLLINDDADSKGDTHKRERSKRPQSRAPKLTKSSKPKKPVTIPNPDQDTDMKEPVAFSSMDWNGNRSPRSGNSTKRPEEDYSMRDDLCPLQTNSPTTNPLQGQQIPTTVVIEPPAEPSEPSFLQVPVRPGGSRRGSTDTDASLPWSTDADISFGETDEEDAIPPPLANPLGLQKSKTAILRHNIRQRGGVNNSSSGGGGGKSSMSHHPIENNYRISRTHRRGNSNGPNGNGEDDEGDERRKRPRKDDERNRRGSDSEPGKRFACPYYRYDPTHPDHMRCKEKSFPTLARVKGHVLRSHLKPRQCERCCNFRAGDRGQISQHLKNGNCEKGNFVPMDPEVERKGNELSRAGCSKTWEQVCMVLFDCDLDDVPPPYFEDPAQQALEPAMKSNINMAANDPLSSLATSQTFQAMFQEHLTVVLSRILPGIMAEEMPRLIARYRELESNHRQQPQAQLAPNSHLSPPQGPLPPTPPASFENSNAPIANLDVNALFAEVFSSRSPFSPPRTFQYPSPATSCPPLSTTSTPAPVSSNIDFTDPFGQNHHFQLDPQTQMRSFFDHNHASPLAIPQTQTPGATIPTPGGHDTTTASGAALGTPHTVAGASPSGNDIEAWVNQDYELVDYDGAVILSGSDDGADGDMFWSVTGNMGGINRMQ</sequence>
<feature type="compositionally biased region" description="Low complexity" evidence="1">
    <location>
        <begin position="629"/>
        <end position="644"/>
    </location>
</feature>
<feature type="compositionally biased region" description="Polar residues" evidence="1">
    <location>
        <begin position="179"/>
        <end position="193"/>
    </location>
</feature>
<protein>
    <recommendedName>
        <fullName evidence="4">C2H2-type domain-containing protein</fullName>
    </recommendedName>
</protein>
<feature type="compositionally biased region" description="Polar residues" evidence="1">
    <location>
        <begin position="566"/>
        <end position="580"/>
    </location>
</feature>
<feature type="region of interest" description="Disordered" evidence="1">
    <location>
        <begin position="562"/>
        <end position="598"/>
    </location>
</feature>
<dbReference type="AlphaFoldDB" id="A0A4S2MP33"/>
<feature type="region of interest" description="Disordered" evidence="1">
    <location>
        <begin position="1"/>
        <end position="386"/>
    </location>
</feature>
<gene>
    <name evidence="2" type="ORF">EX30DRAFT_397532</name>
</gene>
<dbReference type="OrthoDB" id="4738706at2759"/>
<dbReference type="EMBL" id="ML220137">
    <property type="protein sequence ID" value="TGZ78853.1"/>
    <property type="molecule type" value="Genomic_DNA"/>
</dbReference>
<dbReference type="STRING" id="341454.A0A4S2MP33"/>
<feature type="compositionally biased region" description="Basic and acidic residues" evidence="1">
    <location>
        <begin position="356"/>
        <end position="379"/>
    </location>
</feature>
<feature type="compositionally biased region" description="Pro residues" evidence="1">
    <location>
        <begin position="582"/>
        <end position="591"/>
    </location>
</feature>
<feature type="compositionally biased region" description="Basic and acidic residues" evidence="1">
    <location>
        <begin position="194"/>
        <end position="206"/>
    </location>
</feature>
<feature type="region of interest" description="Disordered" evidence="1">
    <location>
        <begin position="625"/>
        <end position="644"/>
    </location>
</feature>
<evidence type="ECO:0000256" key="1">
    <source>
        <dbReference type="SAM" id="MobiDB-lite"/>
    </source>
</evidence>
<accession>A0A4S2MP33</accession>
<dbReference type="InParanoid" id="A0A4S2MP33"/>
<organism evidence="2 3">
    <name type="scientific">Ascodesmis nigricans</name>
    <dbReference type="NCBI Taxonomy" id="341454"/>
    <lineage>
        <taxon>Eukaryota</taxon>
        <taxon>Fungi</taxon>
        <taxon>Dikarya</taxon>
        <taxon>Ascomycota</taxon>
        <taxon>Pezizomycotina</taxon>
        <taxon>Pezizomycetes</taxon>
        <taxon>Pezizales</taxon>
        <taxon>Ascodesmidaceae</taxon>
        <taxon>Ascodesmis</taxon>
    </lineage>
</organism>
<dbReference type="Proteomes" id="UP000298138">
    <property type="component" value="Unassembled WGS sequence"/>
</dbReference>
<name>A0A4S2MP33_9PEZI</name>